<evidence type="ECO:0000313" key="2">
    <source>
        <dbReference type="EMBL" id="KAK9865103.1"/>
    </source>
</evidence>
<organism evidence="2 3">
    <name type="scientific">Apatococcus fuscideae</name>
    <dbReference type="NCBI Taxonomy" id="2026836"/>
    <lineage>
        <taxon>Eukaryota</taxon>
        <taxon>Viridiplantae</taxon>
        <taxon>Chlorophyta</taxon>
        <taxon>core chlorophytes</taxon>
        <taxon>Trebouxiophyceae</taxon>
        <taxon>Chlorellales</taxon>
        <taxon>Chlorellaceae</taxon>
        <taxon>Apatococcus</taxon>
    </lineage>
</organism>
<feature type="region of interest" description="Disordered" evidence="1">
    <location>
        <begin position="1"/>
        <end position="20"/>
    </location>
</feature>
<dbReference type="AlphaFoldDB" id="A0AAW1T7A0"/>
<proteinExistence type="predicted"/>
<feature type="non-terminal residue" evidence="2">
    <location>
        <position position="1"/>
    </location>
</feature>
<dbReference type="Proteomes" id="UP001485043">
    <property type="component" value="Unassembled WGS sequence"/>
</dbReference>
<name>A0AAW1T7A0_9CHLO</name>
<sequence>QTLAGVSANDNRNAKSNNLMLGTHNSVEAWRQLDEQVNKYPDTPTRS</sequence>
<comment type="caution">
    <text evidence="2">The sequence shown here is derived from an EMBL/GenBank/DDBJ whole genome shotgun (WGS) entry which is preliminary data.</text>
</comment>
<evidence type="ECO:0000313" key="3">
    <source>
        <dbReference type="Proteomes" id="UP001485043"/>
    </source>
</evidence>
<keyword evidence="3" id="KW-1185">Reference proteome</keyword>
<accession>A0AAW1T7A0</accession>
<dbReference type="EMBL" id="JALJOV010000282">
    <property type="protein sequence ID" value="KAK9865103.1"/>
    <property type="molecule type" value="Genomic_DNA"/>
</dbReference>
<gene>
    <name evidence="2" type="ORF">WJX84_008091</name>
</gene>
<reference evidence="2 3" key="1">
    <citation type="journal article" date="2024" name="Nat. Commun.">
        <title>Phylogenomics reveals the evolutionary origins of lichenization in chlorophyte algae.</title>
        <authorList>
            <person name="Puginier C."/>
            <person name="Libourel C."/>
            <person name="Otte J."/>
            <person name="Skaloud P."/>
            <person name="Haon M."/>
            <person name="Grisel S."/>
            <person name="Petersen M."/>
            <person name="Berrin J.G."/>
            <person name="Delaux P.M."/>
            <person name="Dal Grande F."/>
            <person name="Keller J."/>
        </authorList>
    </citation>
    <scope>NUCLEOTIDE SEQUENCE [LARGE SCALE GENOMIC DNA]</scope>
    <source>
        <strain evidence="2 3">SAG 2523</strain>
    </source>
</reference>
<protein>
    <submittedName>
        <fullName evidence="2">Uncharacterized protein</fullName>
    </submittedName>
</protein>
<evidence type="ECO:0000256" key="1">
    <source>
        <dbReference type="SAM" id="MobiDB-lite"/>
    </source>
</evidence>